<reference evidence="2 3" key="1">
    <citation type="submission" date="2024-02" db="EMBL/GenBank/DDBJ databases">
        <authorList>
            <person name="Chen Y."/>
            <person name="Shah S."/>
            <person name="Dougan E. K."/>
            <person name="Thang M."/>
            <person name="Chan C."/>
        </authorList>
    </citation>
    <scope>NUCLEOTIDE SEQUENCE [LARGE SCALE GENOMIC DNA]</scope>
</reference>
<dbReference type="EMBL" id="CAXAMN010021236">
    <property type="protein sequence ID" value="CAK9057387.1"/>
    <property type="molecule type" value="Genomic_DNA"/>
</dbReference>
<comment type="caution">
    <text evidence="2">The sequence shown here is derived from an EMBL/GenBank/DDBJ whole genome shotgun (WGS) entry which is preliminary data.</text>
</comment>
<evidence type="ECO:0000313" key="3">
    <source>
        <dbReference type="Proteomes" id="UP001642484"/>
    </source>
</evidence>
<evidence type="ECO:0000313" key="2">
    <source>
        <dbReference type="EMBL" id="CAK9057387.1"/>
    </source>
</evidence>
<feature type="chain" id="PRO_5046059478" evidence="1">
    <location>
        <begin position="23"/>
        <end position="275"/>
    </location>
</feature>
<keyword evidence="1" id="KW-0732">Signal</keyword>
<evidence type="ECO:0000256" key="1">
    <source>
        <dbReference type="SAM" id="SignalP"/>
    </source>
</evidence>
<keyword evidence="3" id="KW-1185">Reference proteome</keyword>
<organism evidence="2 3">
    <name type="scientific">Durusdinium trenchii</name>
    <dbReference type="NCBI Taxonomy" id="1381693"/>
    <lineage>
        <taxon>Eukaryota</taxon>
        <taxon>Sar</taxon>
        <taxon>Alveolata</taxon>
        <taxon>Dinophyceae</taxon>
        <taxon>Suessiales</taxon>
        <taxon>Symbiodiniaceae</taxon>
        <taxon>Durusdinium</taxon>
    </lineage>
</organism>
<accession>A0ABP0N0S6</accession>
<dbReference type="Proteomes" id="UP001642484">
    <property type="component" value="Unassembled WGS sequence"/>
</dbReference>
<name>A0ABP0N0S6_9DINO</name>
<proteinExistence type="predicted"/>
<protein>
    <submittedName>
        <fullName evidence="2">Uncharacterized protein</fullName>
    </submittedName>
</protein>
<gene>
    <name evidence="2" type="ORF">CCMP2556_LOCUS28314</name>
</gene>
<sequence>MAFMAFMALSMAMALAAQPLAGQPIECDDDSCHISHLQLQVAVGVPNATNWTALGGVCVAELPEEYQTQPISDVLEKHPEEDGWCVFGAVDPWISGCAACHKLRDMQPYFEVYTQETAVPIKADATPKTLRFPNGSLLTIRDYTYPIVDIYCYLNGYYDMPRKRLVKDYDYVEKISEAQCASVEWQNSDLSMQGMFAQYLHESEILASLMTEKGISDVNQSLVNSIQSHFVVKCLLGRGHGAICDIPECSWRGCVSRAGGEVIVKYTSLGECPEL</sequence>
<feature type="signal peptide" evidence="1">
    <location>
        <begin position="1"/>
        <end position="22"/>
    </location>
</feature>